<comment type="caution">
    <text evidence="2">The sequence shown here is derived from an EMBL/GenBank/DDBJ whole genome shotgun (WGS) entry which is preliminary data.</text>
</comment>
<protein>
    <submittedName>
        <fullName evidence="2">Uncharacterized protein</fullName>
    </submittedName>
</protein>
<name>A0ABD0LAZ6_9CAEN</name>
<organism evidence="2 3">
    <name type="scientific">Batillaria attramentaria</name>
    <dbReference type="NCBI Taxonomy" id="370345"/>
    <lineage>
        <taxon>Eukaryota</taxon>
        <taxon>Metazoa</taxon>
        <taxon>Spiralia</taxon>
        <taxon>Lophotrochozoa</taxon>
        <taxon>Mollusca</taxon>
        <taxon>Gastropoda</taxon>
        <taxon>Caenogastropoda</taxon>
        <taxon>Sorbeoconcha</taxon>
        <taxon>Cerithioidea</taxon>
        <taxon>Batillariidae</taxon>
        <taxon>Batillaria</taxon>
    </lineage>
</organism>
<evidence type="ECO:0000256" key="1">
    <source>
        <dbReference type="SAM" id="MobiDB-lite"/>
    </source>
</evidence>
<reference evidence="2 3" key="1">
    <citation type="journal article" date="2023" name="Sci. Data">
        <title>Genome assembly of the Korean intertidal mud-creeper Batillaria attramentaria.</title>
        <authorList>
            <person name="Patra A.K."/>
            <person name="Ho P.T."/>
            <person name="Jun S."/>
            <person name="Lee S.J."/>
            <person name="Kim Y."/>
            <person name="Won Y.J."/>
        </authorList>
    </citation>
    <scope>NUCLEOTIDE SEQUENCE [LARGE SCALE GENOMIC DNA]</scope>
    <source>
        <strain evidence="2">Wonlab-2016</strain>
    </source>
</reference>
<proteinExistence type="predicted"/>
<gene>
    <name evidence="2" type="ORF">BaRGS_00012041</name>
</gene>
<keyword evidence="3" id="KW-1185">Reference proteome</keyword>
<dbReference type="EMBL" id="JACVVK020000065">
    <property type="protein sequence ID" value="KAK7496634.1"/>
    <property type="molecule type" value="Genomic_DNA"/>
</dbReference>
<evidence type="ECO:0000313" key="2">
    <source>
        <dbReference type="EMBL" id="KAK7496634.1"/>
    </source>
</evidence>
<accession>A0ABD0LAZ6</accession>
<dbReference type="Proteomes" id="UP001519460">
    <property type="component" value="Unassembled WGS sequence"/>
</dbReference>
<dbReference type="AlphaFoldDB" id="A0ABD0LAZ6"/>
<sequence>MGGVRVCHLAQETYQHSNTTFLPHQPPTYSHTDTIDPKPHCKVTGRQNGRVQKTATCLKADINTRPFISASPTGNIAIATPIRSQTTEPHGGGK</sequence>
<feature type="region of interest" description="Disordered" evidence="1">
    <location>
        <begin position="70"/>
        <end position="94"/>
    </location>
</feature>
<evidence type="ECO:0000313" key="3">
    <source>
        <dbReference type="Proteomes" id="UP001519460"/>
    </source>
</evidence>